<dbReference type="InterPro" id="IPR050216">
    <property type="entry name" value="LRR_domain-containing"/>
</dbReference>
<keyword evidence="2" id="KW-0677">Repeat</keyword>
<reference evidence="5 6" key="1">
    <citation type="submission" date="2017-04" db="EMBL/GenBank/DDBJ databases">
        <title>Draft genome sequence of Marssonina coronaria NL1: causal agent of apple blotch.</title>
        <authorList>
            <person name="Cheng Q."/>
        </authorList>
    </citation>
    <scope>NUCLEOTIDE SEQUENCE [LARGE SCALE GENOMIC DNA]</scope>
    <source>
        <strain evidence="5 6">NL1</strain>
    </source>
</reference>
<dbReference type="GO" id="GO:0005737">
    <property type="term" value="C:cytoplasm"/>
    <property type="evidence" value="ECO:0007669"/>
    <property type="project" value="TreeGrafter"/>
</dbReference>
<dbReference type="Gene3D" id="3.80.10.10">
    <property type="entry name" value="Ribonuclease Inhibitor"/>
    <property type="match status" value="1"/>
</dbReference>
<evidence type="ECO:0000256" key="2">
    <source>
        <dbReference type="ARBA" id="ARBA00022737"/>
    </source>
</evidence>
<evidence type="ECO:0000256" key="1">
    <source>
        <dbReference type="ARBA" id="ARBA00022614"/>
    </source>
</evidence>
<feature type="region of interest" description="Disordered" evidence="3">
    <location>
        <begin position="594"/>
        <end position="623"/>
    </location>
</feature>
<dbReference type="STRING" id="503106.A0A218Z1J7"/>
<keyword evidence="1" id="KW-0433">Leucine-rich repeat</keyword>
<feature type="region of interest" description="Disordered" evidence="3">
    <location>
        <begin position="267"/>
        <end position="375"/>
    </location>
</feature>
<dbReference type="SMART" id="SM00369">
    <property type="entry name" value="LRR_TYP"/>
    <property type="match status" value="4"/>
</dbReference>
<feature type="domain" description="Disease resistance R13L4/SHOC-2-like LRR" evidence="4">
    <location>
        <begin position="142"/>
        <end position="218"/>
    </location>
</feature>
<dbReference type="Pfam" id="PF23598">
    <property type="entry name" value="LRR_14"/>
    <property type="match status" value="1"/>
</dbReference>
<comment type="caution">
    <text evidence="5">The sequence shown here is derived from an EMBL/GenBank/DDBJ whole genome shotgun (WGS) entry which is preliminary data.</text>
</comment>
<dbReference type="InterPro" id="IPR055414">
    <property type="entry name" value="LRR_R13L4/SHOC2-like"/>
</dbReference>
<feature type="region of interest" description="Disordered" evidence="3">
    <location>
        <begin position="401"/>
        <end position="455"/>
    </location>
</feature>
<dbReference type="AlphaFoldDB" id="A0A218Z1J7"/>
<evidence type="ECO:0000313" key="5">
    <source>
        <dbReference type="EMBL" id="OWP01554.1"/>
    </source>
</evidence>
<evidence type="ECO:0000259" key="4">
    <source>
        <dbReference type="Pfam" id="PF23598"/>
    </source>
</evidence>
<dbReference type="PANTHER" id="PTHR48051:SF1">
    <property type="entry name" value="RAS SUPPRESSOR PROTEIN 1"/>
    <property type="match status" value="1"/>
</dbReference>
<protein>
    <recommendedName>
        <fullName evidence="4">Disease resistance R13L4/SHOC-2-like LRR domain-containing protein</fullName>
    </recommendedName>
</protein>
<feature type="compositionally biased region" description="Polar residues" evidence="3">
    <location>
        <begin position="610"/>
        <end position="620"/>
    </location>
</feature>
<organism evidence="5 6">
    <name type="scientific">Diplocarpon coronariae</name>
    <dbReference type="NCBI Taxonomy" id="2795749"/>
    <lineage>
        <taxon>Eukaryota</taxon>
        <taxon>Fungi</taxon>
        <taxon>Dikarya</taxon>
        <taxon>Ascomycota</taxon>
        <taxon>Pezizomycotina</taxon>
        <taxon>Leotiomycetes</taxon>
        <taxon>Helotiales</taxon>
        <taxon>Drepanopezizaceae</taxon>
        <taxon>Diplocarpon</taxon>
    </lineage>
</organism>
<feature type="compositionally biased region" description="Basic and acidic residues" evidence="3">
    <location>
        <begin position="364"/>
        <end position="373"/>
    </location>
</feature>
<sequence>MDRPSGLLGVATQSTGRLMVDTGVPWPAVPAVLSNTVRRNPPSVRNASSNSPLSTQIPISAGQVVALAQEAMKNAIEENHTKAAETSGVSNELKPGVTIDLSHKQIHRFPEEVVDIIKHELERLALSHNMISTFPSRFSECTSLRYLNVRNNVIREFPQSICHLTSLEILDLGRNKLKILPPDLARLTSLKVLSVQKNRIEVLPFCLADMVSLQVLKLDGNPVRFPPKEILQPQATTPPNGMFQENETDDLVVTLQIKRFLRQKVLSDRSETESGGEESSEGTETPRPMKRVMSGRFPIKVNGSDVPDIRSPALPRPPPIPSRSHYRGLSQQNAALRRPGVMPLTIGNTNERLRSNSESLLQATRDRSTDRSRRMGIVSKKLAELDTVDETKINRYSHFRGLSHGSAMQGSSGTVGNGNTRSPASPADSSGQRPTYVRRLSSLPERKRESLSPDPTVEAAKGILYALFQVHPLIQSLLGVTRDGTNKRTSLERVFYNATTHVEELDRHIQNYMTYSEEEASPHSNDNVQRACVTCVSAYMHVCSLLQRNVETLLENGDPRYIRTLLLLVYGSTAEIRNAGAEFTKRKRQLPQVAEADEELDATSFKQRDNSVTPTRQRPGTNPRIRSATVVQHSNLRVATSGPPPPFVNGNGRFATMMAATPQSGESFASSTTSSGRMGAGDFTEEDRIFEKIFLRLQDSSEMTIRALPHVNGHFYIAMEAGSQQSKPDQPKQFWQALINRSSTALQTAEALRTRLSLIRLKDPGIRSQCAFWEHCNAFIMTYTDLVMKVKEAKSISASFPTDVIILLRPLQKAIKETSQLIQTSPWACLAAPQTNGASNGSYTTHSSASQVQLPLTPQTAALGIAVQATVPSTSQSTAYNAMFSGNVFERADALLSMNASSVSSSRTGTMTSTYGSNDGTATPASVISPVNSFGTRFNNNSRTAF</sequence>
<evidence type="ECO:0000313" key="6">
    <source>
        <dbReference type="Proteomes" id="UP000242519"/>
    </source>
</evidence>
<dbReference type="InterPro" id="IPR019487">
    <property type="entry name" value="RAM_signalling_pathway_SOG2"/>
</dbReference>
<dbReference type="PANTHER" id="PTHR48051">
    <property type="match status" value="1"/>
</dbReference>
<dbReference type="OrthoDB" id="1394818at2759"/>
<accession>A0A218Z1J7</accession>
<gene>
    <name evidence="5" type="ORF">B2J93_8581</name>
</gene>
<feature type="compositionally biased region" description="Polar residues" evidence="3">
    <location>
        <begin position="346"/>
        <end position="362"/>
    </location>
</feature>
<feature type="compositionally biased region" description="Polar residues" evidence="3">
    <location>
        <begin position="406"/>
        <end position="433"/>
    </location>
</feature>
<dbReference type="Pfam" id="PF10428">
    <property type="entry name" value="SOG2"/>
    <property type="match status" value="2"/>
</dbReference>
<keyword evidence="6" id="KW-1185">Reference proteome</keyword>
<dbReference type="SUPFAM" id="SSF52075">
    <property type="entry name" value="Outer arm dynein light chain 1"/>
    <property type="match status" value="1"/>
</dbReference>
<dbReference type="EMBL" id="MZNU01000270">
    <property type="protein sequence ID" value="OWP01554.1"/>
    <property type="molecule type" value="Genomic_DNA"/>
</dbReference>
<dbReference type="Proteomes" id="UP000242519">
    <property type="component" value="Unassembled WGS sequence"/>
</dbReference>
<evidence type="ECO:0000256" key="3">
    <source>
        <dbReference type="SAM" id="MobiDB-lite"/>
    </source>
</evidence>
<dbReference type="InterPro" id="IPR003591">
    <property type="entry name" value="Leu-rich_rpt_typical-subtyp"/>
</dbReference>
<name>A0A218Z1J7_9HELO</name>
<dbReference type="InParanoid" id="A0A218Z1J7"/>
<proteinExistence type="predicted"/>
<dbReference type="InterPro" id="IPR032675">
    <property type="entry name" value="LRR_dom_sf"/>
</dbReference>